<dbReference type="InterPro" id="IPR044751">
    <property type="entry name" value="Ion_transp-like_CBS"/>
</dbReference>
<dbReference type="SMART" id="SM01091">
    <property type="entry name" value="CorC_HlyC"/>
    <property type="match status" value="1"/>
</dbReference>
<dbReference type="InterPro" id="IPR016169">
    <property type="entry name" value="FAD-bd_PCMH_sub2"/>
</dbReference>
<feature type="transmembrane region" description="Helical" evidence="9">
    <location>
        <begin position="131"/>
        <end position="154"/>
    </location>
</feature>
<gene>
    <name evidence="12" type="ORF">FUAX_02630</name>
</gene>
<dbReference type="GO" id="GO:0050660">
    <property type="term" value="F:flavin adenine dinucleotide binding"/>
    <property type="evidence" value="ECO:0007669"/>
    <property type="project" value="InterPro"/>
</dbReference>
<proteinExistence type="predicted"/>
<dbReference type="KEGG" id="fax:FUAX_02630"/>
<protein>
    <submittedName>
        <fullName evidence="12">Hemolysin</fullName>
    </submittedName>
</protein>
<comment type="subcellular location">
    <subcellularLocation>
        <location evidence="1">Membrane</location>
        <topology evidence="1">Multi-pass membrane protein</topology>
    </subcellularLocation>
</comment>
<evidence type="ECO:0000256" key="5">
    <source>
        <dbReference type="ARBA" id="ARBA00023122"/>
    </source>
</evidence>
<feature type="transmembrane region" description="Helical" evidence="9">
    <location>
        <begin position="6"/>
        <end position="29"/>
    </location>
</feature>
<dbReference type="Pfam" id="PF03471">
    <property type="entry name" value="CorC_HlyC"/>
    <property type="match status" value="1"/>
</dbReference>
<keyword evidence="2 8" id="KW-0812">Transmembrane</keyword>
<feature type="domain" description="CBS" evidence="10">
    <location>
        <begin position="278"/>
        <end position="335"/>
    </location>
</feature>
<organism evidence="12 13">
    <name type="scientific">Fulvitalea axinellae</name>
    <dbReference type="NCBI Taxonomy" id="1182444"/>
    <lineage>
        <taxon>Bacteria</taxon>
        <taxon>Pseudomonadati</taxon>
        <taxon>Bacteroidota</taxon>
        <taxon>Cytophagia</taxon>
        <taxon>Cytophagales</taxon>
        <taxon>Persicobacteraceae</taxon>
        <taxon>Fulvitalea</taxon>
    </lineage>
</organism>
<dbReference type="AlphaFoldDB" id="A0AAU9CGD2"/>
<dbReference type="GO" id="GO:0005886">
    <property type="term" value="C:plasma membrane"/>
    <property type="evidence" value="ECO:0007669"/>
    <property type="project" value="TreeGrafter"/>
</dbReference>
<evidence type="ECO:0000256" key="2">
    <source>
        <dbReference type="ARBA" id="ARBA00022692"/>
    </source>
</evidence>
<dbReference type="Pfam" id="PF01595">
    <property type="entry name" value="CNNM"/>
    <property type="match status" value="1"/>
</dbReference>
<dbReference type="InterPro" id="IPR002550">
    <property type="entry name" value="CNNM"/>
</dbReference>
<accession>A0AAU9CGD2</accession>
<evidence type="ECO:0000256" key="1">
    <source>
        <dbReference type="ARBA" id="ARBA00004141"/>
    </source>
</evidence>
<dbReference type="InterPro" id="IPR046342">
    <property type="entry name" value="CBS_dom_sf"/>
</dbReference>
<dbReference type="EMBL" id="AP025314">
    <property type="protein sequence ID" value="BDD07831.1"/>
    <property type="molecule type" value="Genomic_DNA"/>
</dbReference>
<dbReference type="InterPro" id="IPR000644">
    <property type="entry name" value="CBS_dom"/>
</dbReference>
<feature type="transmembrane region" description="Helical" evidence="9">
    <location>
        <begin position="59"/>
        <end position="78"/>
    </location>
</feature>
<evidence type="ECO:0000256" key="8">
    <source>
        <dbReference type="PROSITE-ProRule" id="PRU01193"/>
    </source>
</evidence>
<dbReference type="SUPFAM" id="SSF56176">
    <property type="entry name" value="FAD-binding/transporter-associated domain-like"/>
    <property type="match status" value="1"/>
</dbReference>
<dbReference type="PROSITE" id="PS51371">
    <property type="entry name" value="CBS"/>
    <property type="match status" value="1"/>
</dbReference>
<dbReference type="PROSITE" id="PS51846">
    <property type="entry name" value="CNNM"/>
    <property type="match status" value="1"/>
</dbReference>
<keyword evidence="6 8" id="KW-0472">Membrane</keyword>
<evidence type="ECO:0000313" key="13">
    <source>
        <dbReference type="Proteomes" id="UP001348817"/>
    </source>
</evidence>
<keyword evidence="5 7" id="KW-0129">CBS domain</keyword>
<evidence type="ECO:0000256" key="4">
    <source>
        <dbReference type="ARBA" id="ARBA00022989"/>
    </source>
</evidence>
<feature type="transmembrane region" description="Helical" evidence="9">
    <location>
        <begin position="98"/>
        <end position="119"/>
    </location>
</feature>
<dbReference type="Pfam" id="PF00571">
    <property type="entry name" value="CBS"/>
    <property type="match status" value="1"/>
</dbReference>
<dbReference type="Gene3D" id="3.30.465.10">
    <property type="match status" value="1"/>
</dbReference>
<dbReference type="RefSeq" id="WP_338393130.1">
    <property type="nucleotide sequence ID" value="NZ_AP025314.1"/>
</dbReference>
<evidence type="ECO:0000313" key="12">
    <source>
        <dbReference type="EMBL" id="BDD07831.1"/>
    </source>
</evidence>
<dbReference type="InterPro" id="IPR036318">
    <property type="entry name" value="FAD-bd_PCMH-like_sf"/>
</dbReference>
<sequence length="428" mass="48801">MEDSHSLIIIFVCLLLSALFSGVEIAFVSSDRLSIELERKKGKFSANIIAKFYEKSSRFIGTTLIGNTLSLVVYTIYMTELMESLNAQYDIIPFTNELAIFLIQTIITTVIVLFTAEYTPKSLFLVNPNRALTAAAPFILLMYYLLYPFVWMVMGLSKFVITKVMRLEYSDTKPAFGRTELNNYIRERVNDTSAEENEVDTRIFSNALEFKKTKVRECLIPRTEVVAVDINDDIETLSKAFVDSGHSKVLVYKDTIDEVLGFCHSNSMFSQPDSIKDILNPIPLVTETMLANDVMLKFITERKSIALVVDEYGGTSGIISIEDVMEEIFGEIQDEHDNEYREERKINDNTFLFSARHEIDDLNERYTWTLPCGDYDTLGGLILSETGSIPELNDIIRISPFTFTIMSMEENRIDLVKMEINKGENLND</sequence>
<dbReference type="PANTHER" id="PTHR22777:SF17">
    <property type="entry name" value="UPF0053 PROTEIN SLL0260"/>
    <property type="match status" value="1"/>
</dbReference>
<evidence type="ECO:0000256" key="7">
    <source>
        <dbReference type="PROSITE-ProRule" id="PRU00703"/>
    </source>
</evidence>
<evidence type="ECO:0000259" key="10">
    <source>
        <dbReference type="PROSITE" id="PS51371"/>
    </source>
</evidence>
<evidence type="ECO:0000259" key="11">
    <source>
        <dbReference type="PROSITE" id="PS51846"/>
    </source>
</evidence>
<name>A0AAU9CGD2_9BACT</name>
<evidence type="ECO:0000256" key="6">
    <source>
        <dbReference type="ARBA" id="ARBA00023136"/>
    </source>
</evidence>
<dbReference type="Proteomes" id="UP001348817">
    <property type="component" value="Chromosome"/>
</dbReference>
<feature type="domain" description="CNNM transmembrane" evidence="11">
    <location>
        <begin position="1"/>
        <end position="201"/>
    </location>
</feature>
<dbReference type="PANTHER" id="PTHR22777">
    <property type="entry name" value="HEMOLYSIN-RELATED"/>
    <property type="match status" value="1"/>
</dbReference>
<keyword evidence="4 8" id="KW-1133">Transmembrane helix</keyword>
<reference evidence="12 13" key="1">
    <citation type="submission" date="2021-12" db="EMBL/GenBank/DDBJ databases">
        <title>Genome sequencing of bacteria with rrn-lacking chromosome and rrn-plasmid.</title>
        <authorList>
            <person name="Anda M."/>
            <person name="Iwasaki W."/>
        </authorList>
    </citation>
    <scope>NUCLEOTIDE SEQUENCE [LARGE SCALE GENOMIC DNA]</scope>
    <source>
        <strain evidence="12 13">DSM 100852</strain>
    </source>
</reference>
<keyword evidence="13" id="KW-1185">Reference proteome</keyword>
<dbReference type="Gene3D" id="3.10.580.10">
    <property type="entry name" value="CBS-domain"/>
    <property type="match status" value="1"/>
</dbReference>
<dbReference type="SUPFAM" id="SSF54631">
    <property type="entry name" value="CBS-domain pair"/>
    <property type="match status" value="1"/>
</dbReference>
<dbReference type="InterPro" id="IPR005170">
    <property type="entry name" value="Transptr-assoc_dom"/>
</dbReference>
<dbReference type="CDD" id="cd04590">
    <property type="entry name" value="CBS_pair_CorC_HlyC_assoc"/>
    <property type="match status" value="1"/>
</dbReference>
<evidence type="ECO:0000256" key="9">
    <source>
        <dbReference type="SAM" id="Phobius"/>
    </source>
</evidence>
<keyword evidence="3" id="KW-0677">Repeat</keyword>
<evidence type="ECO:0000256" key="3">
    <source>
        <dbReference type="ARBA" id="ARBA00022737"/>
    </source>
</evidence>